<sequence length="106" mass="11811">MNRSELIEKLDAQYYPCDTGLHVCALLDEDDCEVGPHKTERNFLMSAVKAREAFEAAKAEFGEPVGVEGDLLIDLFIDGDFVDAFEMNRQMLARFEDFAEEAGDGG</sequence>
<gene>
    <name evidence="1" type="ORF">KHU32_09500</name>
</gene>
<protein>
    <submittedName>
        <fullName evidence="1">Uncharacterized protein</fullName>
    </submittedName>
</protein>
<accession>A0ABS5QBV0</accession>
<name>A0ABS5QBV0_9PROT</name>
<reference evidence="1 2" key="1">
    <citation type="submission" date="2021-05" db="EMBL/GenBank/DDBJ databases">
        <title>Roseococcus sp. XZZS9, whole genome shotgun sequencing project.</title>
        <authorList>
            <person name="Zhao G."/>
            <person name="Shen L."/>
        </authorList>
    </citation>
    <scope>NUCLEOTIDE SEQUENCE [LARGE SCALE GENOMIC DNA]</scope>
    <source>
        <strain evidence="1 2">XZZS9</strain>
    </source>
</reference>
<dbReference type="RefSeq" id="WP_213669860.1">
    <property type="nucleotide sequence ID" value="NZ_JAHCDA010000002.1"/>
</dbReference>
<dbReference type="Proteomes" id="UP000766336">
    <property type="component" value="Unassembled WGS sequence"/>
</dbReference>
<dbReference type="EMBL" id="JAHCDA010000002">
    <property type="protein sequence ID" value="MBS7811171.1"/>
    <property type="molecule type" value="Genomic_DNA"/>
</dbReference>
<evidence type="ECO:0000313" key="2">
    <source>
        <dbReference type="Proteomes" id="UP000766336"/>
    </source>
</evidence>
<keyword evidence="2" id="KW-1185">Reference proteome</keyword>
<evidence type="ECO:0000313" key="1">
    <source>
        <dbReference type="EMBL" id="MBS7811171.1"/>
    </source>
</evidence>
<comment type="caution">
    <text evidence="1">The sequence shown here is derived from an EMBL/GenBank/DDBJ whole genome shotgun (WGS) entry which is preliminary data.</text>
</comment>
<organism evidence="1 2">
    <name type="scientific">Roseococcus pinisoli</name>
    <dbReference type="NCBI Taxonomy" id="2835040"/>
    <lineage>
        <taxon>Bacteria</taxon>
        <taxon>Pseudomonadati</taxon>
        <taxon>Pseudomonadota</taxon>
        <taxon>Alphaproteobacteria</taxon>
        <taxon>Acetobacterales</taxon>
        <taxon>Roseomonadaceae</taxon>
        <taxon>Roseococcus</taxon>
    </lineage>
</organism>
<proteinExistence type="predicted"/>